<dbReference type="InterPro" id="IPR050237">
    <property type="entry name" value="ATP-dep_AMP-bd_enzyme"/>
</dbReference>
<dbReference type="PROSITE" id="PS00455">
    <property type="entry name" value="AMP_BINDING"/>
    <property type="match status" value="1"/>
</dbReference>
<accession>A0A9P3ZA65</accession>
<evidence type="ECO:0000256" key="2">
    <source>
        <dbReference type="ARBA" id="ARBA00022598"/>
    </source>
</evidence>
<evidence type="ECO:0000256" key="1">
    <source>
        <dbReference type="ARBA" id="ARBA00006432"/>
    </source>
</evidence>
<dbReference type="Proteomes" id="UP000885148">
    <property type="component" value="Unassembled WGS sequence"/>
</dbReference>
<dbReference type="CDD" id="cd05907">
    <property type="entry name" value="VL_LC_FACS_like"/>
    <property type="match status" value="1"/>
</dbReference>
<feature type="domain" description="AMP-dependent synthetase/ligase" evidence="3">
    <location>
        <begin position="6"/>
        <end position="337"/>
    </location>
</feature>
<dbReference type="InterPro" id="IPR020845">
    <property type="entry name" value="AMP-binding_CS"/>
</dbReference>
<evidence type="ECO:0000259" key="3">
    <source>
        <dbReference type="Pfam" id="PF00501"/>
    </source>
</evidence>
<sequence length="480" mass="52004">MLLNTLEKQAALQPNAIALQGDSRSWSWQQYHDAVKAVAEQLSALKVKRLALEMDNSPEWAIIDLACLISGVVIIPVPSFFSGQQKAWVRSSASVDAQIGGEILADWQEHDFVLGRLQIRAVEDPVTLPAGTAKITYTSGTTGEPKGVCLSLDGMVWMAQTLAAALHPLKLEKHLVTLPLSILLENLCGVYIPLLLGAETVILPPSRIGFEGSSRFNPAQFLQALTTWCPQSLVLVPELLRVLLHLHKQVPGSTQSLRFVAAGGGKVPASLLTMAIKSGLPVYEGYGLSECGSVVALNLPDAIKENSVGRPLPGIQINVDDQQQLCVTSPANALGYLGSAPASPTVATGDLGSVDEHGFVRIQGRLKNVQINAFGRNFSPEWPEAEAMTCPAVRRIVIFGEGLRHNVALVDVFDGQQMQAREQLLALSARLPDYVQFHRLLFTSAISEPGMLTANGRPRRELIRQSLWQHILTCSEEESS</sequence>
<evidence type="ECO:0000313" key="5">
    <source>
        <dbReference type="Proteomes" id="UP000885148"/>
    </source>
</evidence>
<comment type="caution">
    <text evidence="4">The sequence shown here is derived from an EMBL/GenBank/DDBJ whole genome shotgun (WGS) entry which is preliminary data.</text>
</comment>
<dbReference type="PANTHER" id="PTHR43767:SF8">
    <property type="entry name" value="LONG-CHAIN-FATTY-ACID--COA LIGASE"/>
    <property type="match status" value="1"/>
</dbReference>
<gene>
    <name evidence="4" type="ORF">KV121_004492</name>
</gene>
<reference evidence="4" key="1">
    <citation type="journal article" date="2018" name="Genome Biol.">
        <title>SKESA: strategic k-mer extension for scrupulous assemblies.</title>
        <authorList>
            <person name="Souvorov A."/>
            <person name="Agarwala R."/>
            <person name="Lipman D.J."/>
        </authorList>
    </citation>
    <scope>NUCLEOTIDE SEQUENCE</scope>
    <source>
        <strain evidence="4">91871</strain>
    </source>
</reference>
<dbReference type="Gene3D" id="3.40.50.12780">
    <property type="entry name" value="N-terminal domain of ligase-like"/>
    <property type="match status" value="1"/>
</dbReference>
<keyword evidence="2 4" id="KW-0436">Ligase</keyword>
<protein>
    <submittedName>
        <fullName evidence="4">Long-chain fatty acid--CoA ligase</fullName>
    </submittedName>
</protein>
<dbReference type="AlphaFoldDB" id="A0A9P3ZA65"/>
<dbReference type="RefSeq" id="WP_057101694.1">
    <property type="nucleotide sequence ID" value="NZ_CP040698.1"/>
</dbReference>
<dbReference type="GO" id="GO:0016877">
    <property type="term" value="F:ligase activity, forming carbon-sulfur bonds"/>
    <property type="evidence" value="ECO:0007669"/>
    <property type="project" value="UniProtKB-ARBA"/>
</dbReference>
<dbReference type="SUPFAM" id="SSF56801">
    <property type="entry name" value="Acetyl-CoA synthetase-like"/>
    <property type="match status" value="1"/>
</dbReference>
<dbReference type="InterPro" id="IPR042099">
    <property type="entry name" value="ANL_N_sf"/>
</dbReference>
<dbReference type="PANTHER" id="PTHR43767">
    <property type="entry name" value="LONG-CHAIN-FATTY-ACID--COA LIGASE"/>
    <property type="match status" value="1"/>
</dbReference>
<dbReference type="EMBL" id="DAESCB010000022">
    <property type="protein sequence ID" value="HBH7044361.1"/>
    <property type="molecule type" value="Genomic_DNA"/>
</dbReference>
<comment type="similarity">
    <text evidence="1">Belongs to the ATP-dependent AMP-binding enzyme family.</text>
</comment>
<proteinExistence type="inferred from homology"/>
<organism evidence="4 5">
    <name type="scientific">Citrobacter freundii</name>
    <dbReference type="NCBI Taxonomy" id="546"/>
    <lineage>
        <taxon>Bacteria</taxon>
        <taxon>Pseudomonadati</taxon>
        <taxon>Pseudomonadota</taxon>
        <taxon>Gammaproteobacteria</taxon>
        <taxon>Enterobacterales</taxon>
        <taxon>Enterobacteriaceae</taxon>
        <taxon>Citrobacter</taxon>
        <taxon>Citrobacter freundii complex</taxon>
    </lineage>
</organism>
<name>A0A9P3ZA65_CITFR</name>
<dbReference type="InterPro" id="IPR000873">
    <property type="entry name" value="AMP-dep_synth/lig_dom"/>
</dbReference>
<evidence type="ECO:0000313" key="4">
    <source>
        <dbReference type="EMBL" id="HBH7044361.1"/>
    </source>
</evidence>
<dbReference type="Pfam" id="PF00501">
    <property type="entry name" value="AMP-binding"/>
    <property type="match status" value="1"/>
</dbReference>
<reference evidence="4" key="2">
    <citation type="submission" date="2021-07" db="EMBL/GenBank/DDBJ databases">
        <authorList>
            <consortium name="NCBI Pathogen Detection Project"/>
        </authorList>
    </citation>
    <scope>NUCLEOTIDE SEQUENCE</scope>
    <source>
        <strain evidence="4">91871</strain>
    </source>
</reference>